<dbReference type="GO" id="GO:0046113">
    <property type="term" value="P:nucleobase catabolic process"/>
    <property type="evidence" value="ECO:0007669"/>
    <property type="project" value="UniProtKB-UniRule"/>
</dbReference>
<keyword evidence="2 6" id="KW-0378">Hydrolase</keyword>
<protein>
    <recommendedName>
        <fullName evidence="6">Pseudouridine-5'-phosphate glycosidase</fullName>
        <shortName evidence="6">PsiMP glycosidase</shortName>
        <ecNumber evidence="6">4.2.1.70</ecNumber>
    </recommendedName>
</protein>
<dbReference type="GO" id="GO:0046872">
    <property type="term" value="F:metal ion binding"/>
    <property type="evidence" value="ECO:0007669"/>
    <property type="project" value="UniProtKB-KW"/>
</dbReference>
<comment type="catalytic activity">
    <reaction evidence="6">
        <text>D-ribose 5-phosphate + uracil = psi-UMP + H2O</text>
        <dbReference type="Rhea" id="RHEA:18337"/>
        <dbReference type="ChEBI" id="CHEBI:15377"/>
        <dbReference type="ChEBI" id="CHEBI:17568"/>
        <dbReference type="ChEBI" id="CHEBI:58380"/>
        <dbReference type="ChEBI" id="CHEBI:78346"/>
        <dbReference type="EC" id="4.2.1.70"/>
    </reaction>
</comment>
<feature type="binding site" evidence="6">
    <location>
        <begin position="143"/>
        <end position="145"/>
    </location>
    <ligand>
        <name>substrate</name>
    </ligand>
</feature>
<evidence type="ECO:0000256" key="3">
    <source>
        <dbReference type="ARBA" id="ARBA00023211"/>
    </source>
</evidence>
<dbReference type="GeneID" id="97039426"/>
<dbReference type="AlphaFoldDB" id="A0A6J4ZYC4"/>
<accession>A0A6J4ZYC4</accession>
<feature type="active site" description="Nucleophile" evidence="6">
    <location>
        <position position="162"/>
    </location>
</feature>
<keyword evidence="5 6" id="KW-0326">Glycosidase</keyword>
<evidence type="ECO:0000256" key="5">
    <source>
        <dbReference type="ARBA" id="ARBA00023295"/>
    </source>
</evidence>
<comment type="caution">
    <text evidence="6">Lacks conserved residue(s) required for the propagation of feature annotation.</text>
</comment>
<gene>
    <name evidence="7" type="primary">psuG_1</name>
    <name evidence="6" type="synonym">psuG</name>
    <name evidence="7" type="ORF">LMG24238_00772</name>
</gene>
<keyword evidence="3 6" id="KW-0464">Manganese</keyword>
<name>A0A6J4ZYC4_9BURK</name>
<reference evidence="7 8" key="1">
    <citation type="submission" date="2020-04" db="EMBL/GenBank/DDBJ databases">
        <authorList>
            <person name="De Canck E."/>
        </authorList>
    </citation>
    <scope>NUCLEOTIDE SEQUENCE [LARGE SCALE GENOMIC DNA]</scope>
    <source>
        <strain evidence="7 8">LMG 24238</strain>
    </source>
</reference>
<dbReference type="GO" id="GO:0005737">
    <property type="term" value="C:cytoplasm"/>
    <property type="evidence" value="ECO:0007669"/>
    <property type="project" value="TreeGrafter"/>
</dbReference>
<proteinExistence type="inferred from homology"/>
<comment type="subunit">
    <text evidence="6">Homotrimer.</text>
</comment>
<feature type="binding site" evidence="6">
    <location>
        <position position="89"/>
    </location>
    <ligand>
        <name>substrate</name>
    </ligand>
</feature>
<evidence type="ECO:0000313" key="8">
    <source>
        <dbReference type="Proteomes" id="UP000494255"/>
    </source>
</evidence>
<keyword evidence="8" id="KW-1185">Reference proteome</keyword>
<dbReference type="RefSeq" id="WP_175049116.1">
    <property type="nucleotide sequence ID" value="NZ_CADIKC010000001.1"/>
</dbReference>
<dbReference type="EMBL" id="CADIKC010000001">
    <property type="protein sequence ID" value="CAB3646407.1"/>
    <property type="molecule type" value="Genomic_DNA"/>
</dbReference>
<evidence type="ECO:0000256" key="2">
    <source>
        <dbReference type="ARBA" id="ARBA00022801"/>
    </source>
</evidence>
<dbReference type="GO" id="GO:0016798">
    <property type="term" value="F:hydrolase activity, acting on glycosyl bonds"/>
    <property type="evidence" value="ECO:0007669"/>
    <property type="project" value="UniProtKB-KW"/>
</dbReference>
<comment type="cofactor">
    <cofactor evidence="6">
        <name>Mn(2+)</name>
        <dbReference type="ChEBI" id="CHEBI:29035"/>
    </cofactor>
    <text evidence="6">Binds 1 Mn(2+) ion per subunit.</text>
</comment>
<keyword evidence="1 6" id="KW-0479">Metal-binding</keyword>
<dbReference type="Pfam" id="PF04227">
    <property type="entry name" value="Indigoidine_A"/>
    <property type="match status" value="1"/>
</dbReference>
<dbReference type="PANTHER" id="PTHR42909">
    <property type="entry name" value="ZGC:136858"/>
    <property type="match status" value="1"/>
</dbReference>
<dbReference type="InterPro" id="IPR007342">
    <property type="entry name" value="PsuG"/>
</dbReference>
<keyword evidence="4 6" id="KW-0456">Lyase</keyword>
<dbReference type="HAMAP" id="MF_01876">
    <property type="entry name" value="PsiMP_glycosidase"/>
    <property type="match status" value="1"/>
</dbReference>
<organism evidence="7 8">
    <name type="scientific">Paraburkholderia sediminicola</name>
    <dbReference type="NCBI Taxonomy" id="458836"/>
    <lineage>
        <taxon>Bacteria</taxon>
        <taxon>Pseudomonadati</taxon>
        <taxon>Pseudomonadota</taxon>
        <taxon>Betaproteobacteria</taxon>
        <taxon>Burkholderiales</taxon>
        <taxon>Burkholderiaceae</taxon>
        <taxon>Paraburkholderia</taxon>
    </lineage>
</organism>
<dbReference type="PANTHER" id="PTHR42909:SF1">
    <property type="entry name" value="CARBOHYDRATE KINASE PFKB DOMAIN-CONTAINING PROTEIN"/>
    <property type="match status" value="1"/>
</dbReference>
<evidence type="ECO:0000313" key="7">
    <source>
        <dbReference type="EMBL" id="CAB3646407.1"/>
    </source>
</evidence>
<dbReference type="Gene3D" id="3.40.1790.10">
    <property type="entry name" value="Indigoidine synthase domain"/>
    <property type="match status" value="1"/>
</dbReference>
<feature type="active site" description="Proton donor" evidence="6">
    <location>
        <position position="27"/>
    </location>
</feature>
<comment type="function">
    <text evidence="6">Catalyzes the reversible cleavage of pseudouridine 5'-phosphate (PsiMP) to ribose 5-phosphate and uracil. Functions biologically in the cleavage direction, as part of a pseudouridine degradation pathway.</text>
</comment>
<dbReference type="EC" id="4.2.1.70" evidence="6"/>
<dbReference type="Proteomes" id="UP000494255">
    <property type="component" value="Unassembled WGS sequence"/>
</dbReference>
<evidence type="ECO:0000256" key="6">
    <source>
        <dbReference type="HAMAP-Rule" id="MF_01876"/>
    </source>
</evidence>
<comment type="similarity">
    <text evidence="6">Belongs to the pseudouridine-5'-phosphate glycosidase family.</text>
</comment>
<sequence>MRLSDYLDVHPEVAAALSAGRPVVALESSIISHGAPWPKNAETALVLEAEVRAHGAIPATCAILDGRIKVGLTREEIERLARGGRDVAKVSRRDIPILVACGADGATTISATMIIADLVKIRVFAAGGLGGVHRGAQESFDISADLQALARTPVALVCAGIKSILDIQLTLEYLETHGVPVIGYGTDSLPGFFTRDSEFGVDVRLDNPQQIARVMNANWALGLNNGLVVANPIPEPFALPREDIDLAIEQALAEADAEGITGKGVTPFLISRVNALTNGASAECSVQIGLNNARLAAAMAVAYAALSSGTDPDIVNTC</sequence>
<dbReference type="SUPFAM" id="SSF110581">
    <property type="entry name" value="Indigoidine synthase A-like"/>
    <property type="match status" value="1"/>
</dbReference>
<dbReference type="InterPro" id="IPR022830">
    <property type="entry name" value="Indigdn_synthA-like"/>
</dbReference>
<evidence type="ECO:0000256" key="4">
    <source>
        <dbReference type="ARBA" id="ARBA00023239"/>
    </source>
</evidence>
<dbReference type="GO" id="GO:0004730">
    <property type="term" value="F:pseudouridylate synthase activity"/>
    <property type="evidence" value="ECO:0007669"/>
    <property type="project" value="UniProtKB-UniRule"/>
</dbReference>
<evidence type="ECO:0000256" key="1">
    <source>
        <dbReference type="ARBA" id="ARBA00022723"/>
    </source>
</evidence>
<feature type="binding site" evidence="6">
    <location>
        <position position="141"/>
    </location>
    <ligand>
        <name>Mn(2+)</name>
        <dbReference type="ChEBI" id="CHEBI:29035"/>
    </ligand>
</feature>